<feature type="site" description="May be catalytically important" evidence="2">
    <location>
        <position position="154"/>
    </location>
</feature>
<organism evidence="3">
    <name type="scientific">uncultured Desulfovibrio sp</name>
    <dbReference type="NCBI Taxonomy" id="167968"/>
    <lineage>
        <taxon>Bacteria</taxon>
        <taxon>Pseudomonadati</taxon>
        <taxon>Thermodesulfobacteriota</taxon>
        <taxon>Desulfovibrionia</taxon>
        <taxon>Desulfovibrionales</taxon>
        <taxon>Desulfovibrionaceae</taxon>
        <taxon>Desulfovibrio</taxon>
        <taxon>environmental samples</taxon>
    </lineage>
</organism>
<evidence type="ECO:0000256" key="2">
    <source>
        <dbReference type="HAMAP-Rule" id="MF_01527"/>
    </source>
</evidence>
<gene>
    <name evidence="3" type="primary">folE</name>
    <name evidence="2" type="synonym">folE2</name>
    <name evidence="3" type="ORF">KL86DES1_10363</name>
</gene>
<accession>A0A212KYJ1</accession>
<dbReference type="EC" id="3.5.4.16" evidence="2"/>
<comment type="function">
    <text evidence="2">Converts GTP to 7,8-dihydroneopterin triphosphate.</text>
</comment>
<keyword evidence="1 2" id="KW-0378">Hydrolase</keyword>
<evidence type="ECO:0000256" key="1">
    <source>
        <dbReference type="ARBA" id="ARBA00022801"/>
    </source>
</evidence>
<dbReference type="GO" id="GO:0046654">
    <property type="term" value="P:tetrahydrofolate biosynthetic process"/>
    <property type="evidence" value="ECO:0007669"/>
    <property type="project" value="UniProtKB-UniRule"/>
</dbReference>
<dbReference type="PANTHER" id="PTHR36445">
    <property type="entry name" value="GTP CYCLOHYDROLASE MPTA"/>
    <property type="match status" value="1"/>
</dbReference>
<reference evidence="3" key="1">
    <citation type="submission" date="2016-08" db="EMBL/GenBank/DDBJ databases">
        <authorList>
            <person name="Seilhamer J.J."/>
        </authorList>
    </citation>
    <scope>NUCLEOTIDE SEQUENCE</scope>
    <source>
        <strain evidence="3">86-1</strain>
    </source>
</reference>
<name>A0A212KYJ1_9BACT</name>
<dbReference type="HAMAP" id="MF_01527_B">
    <property type="entry name" value="GTP_cyclohydrol_B"/>
    <property type="match status" value="1"/>
</dbReference>
<evidence type="ECO:0000313" key="3">
    <source>
        <dbReference type="EMBL" id="SCM70368.1"/>
    </source>
</evidence>
<comment type="pathway">
    <text evidence="2">Cofactor biosynthesis; 7,8-dihydroneopterin triphosphate biosynthesis; 7,8-dihydroneopterin triphosphate from GTP: step 1/1.</text>
</comment>
<dbReference type="NCBIfam" id="NF010200">
    <property type="entry name" value="PRK13674.1-1"/>
    <property type="match status" value="1"/>
</dbReference>
<dbReference type="UniPathway" id="UPA00848">
    <property type="reaction ID" value="UER00151"/>
</dbReference>
<dbReference type="AlphaFoldDB" id="A0A212KYJ1"/>
<dbReference type="Gene3D" id="3.10.270.10">
    <property type="entry name" value="Urate Oxidase"/>
    <property type="match status" value="1"/>
</dbReference>
<dbReference type="InterPro" id="IPR022838">
    <property type="entry name" value="GTP_cyclohydrolase_FolE2"/>
</dbReference>
<comment type="similarity">
    <text evidence="2">Belongs to the GTP cyclohydrolase IV family.</text>
</comment>
<dbReference type="InterPro" id="IPR003801">
    <property type="entry name" value="GTP_cyclohydrolase_FolE2/MptA"/>
</dbReference>
<dbReference type="EMBL" id="FMJC01000001">
    <property type="protein sequence ID" value="SCM70368.1"/>
    <property type="molecule type" value="Genomic_DNA"/>
</dbReference>
<dbReference type="Pfam" id="PF02649">
    <property type="entry name" value="GCHY-1"/>
    <property type="match status" value="1"/>
</dbReference>
<dbReference type="RefSeq" id="WP_179979267.1">
    <property type="nucleotide sequence ID" value="NZ_LT608333.1"/>
</dbReference>
<sequence length="264" mass="29388">MEDVQIGPAAIPLHINRVGVRGISMPMLVRRRGSDMPQHTVADVELGVDLPPTFKGTHMSRFVETIQRHAGLGLDYNVISKILEEMRDHLRAERSFASFGFKYFLDRKAPASGIVSTMHYACRLAGEAVPASNRTPPWHVRHSMEVVVPVMTVCPCSKAISDVGAHTQRTEVRMTVQMSGWVWIEELIDIAESSGSSPVYTLLKREDEKFVTEHAFARPVFVEDVVRNVAAALSENLNISHFRVEVESAESIHAHNAFATIESC</sequence>
<proteinExistence type="inferred from homology"/>
<protein>
    <recommendedName>
        <fullName evidence="2">GTP cyclohydrolase FolE2</fullName>
        <ecNumber evidence="2">3.5.4.16</ecNumber>
    </recommendedName>
</protein>
<comment type="catalytic activity">
    <reaction evidence="2">
        <text>GTP + H2O = 7,8-dihydroneopterin 3'-triphosphate + formate + H(+)</text>
        <dbReference type="Rhea" id="RHEA:17473"/>
        <dbReference type="ChEBI" id="CHEBI:15377"/>
        <dbReference type="ChEBI" id="CHEBI:15378"/>
        <dbReference type="ChEBI" id="CHEBI:15740"/>
        <dbReference type="ChEBI" id="CHEBI:37565"/>
        <dbReference type="ChEBI" id="CHEBI:58462"/>
        <dbReference type="EC" id="3.5.4.16"/>
    </reaction>
</comment>
<dbReference type="GO" id="GO:0003934">
    <property type="term" value="F:GTP cyclohydrolase I activity"/>
    <property type="evidence" value="ECO:0007669"/>
    <property type="project" value="UniProtKB-UniRule"/>
</dbReference>
<dbReference type="PANTHER" id="PTHR36445:SF1">
    <property type="entry name" value="GTP CYCLOHYDROLASE MPTA"/>
    <property type="match status" value="1"/>
</dbReference>